<proteinExistence type="predicted"/>
<evidence type="ECO:0000313" key="1">
    <source>
        <dbReference type="EMBL" id="GMS87267.1"/>
    </source>
</evidence>
<sequence length="73" mass="8064">ADEPVAKCSKCEKRKAKYTFKACSHPFCDECFHGQPKEACGMYLIVSCHCGTSESFKKPPAAAKFRFNNNAVA</sequence>
<feature type="non-terminal residue" evidence="1">
    <location>
        <position position="1"/>
    </location>
</feature>
<dbReference type="Proteomes" id="UP001432027">
    <property type="component" value="Unassembled WGS sequence"/>
</dbReference>
<accession>A0AAV5SV81</accession>
<name>A0AAV5SV81_9BILA</name>
<reference evidence="1" key="1">
    <citation type="submission" date="2023-10" db="EMBL/GenBank/DDBJ databases">
        <title>Genome assembly of Pristionchus species.</title>
        <authorList>
            <person name="Yoshida K."/>
            <person name="Sommer R.J."/>
        </authorList>
    </citation>
    <scope>NUCLEOTIDE SEQUENCE</scope>
    <source>
        <strain evidence="1">RS0144</strain>
    </source>
</reference>
<dbReference type="AlphaFoldDB" id="A0AAV5SV81"/>
<evidence type="ECO:0008006" key="3">
    <source>
        <dbReference type="Google" id="ProtNLM"/>
    </source>
</evidence>
<gene>
    <name evidence="1" type="ORF">PENTCL1PPCAC_9442</name>
</gene>
<protein>
    <recommendedName>
        <fullName evidence="3">RING-type domain-containing protein</fullName>
    </recommendedName>
</protein>
<keyword evidence="2" id="KW-1185">Reference proteome</keyword>
<comment type="caution">
    <text evidence="1">The sequence shown here is derived from an EMBL/GenBank/DDBJ whole genome shotgun (WGS) entry which is preliminary data.</text>
</comment>
<organism evidence="1 2">
    <name type="scientific">Pristionchus entomophagus</name>
    <dbReference type="NCBI Taxonomy" id="358040"/>
    <lineage>
        <taxon>Eukaryota</taxon>
        <taxon>Metazoa</taxon>
        <taxon>Ecdysozoa</taxon>
        <taxon>Nematoda</taxon>
        <taxon>Chromadorea</taxon>
        <taxon>Rhabditida</taxon>
        <taxon>Rhabditina</taxon>
        <taxon>Diplogasteromorpha</taxon>
        <taxon>Diplogasteroidea</taxon>
        <taxon>Neodiplogasteridae</taxon>
        <taxon>Pristionchus</taxon>
    </lineage>
</organism>
<dbReference type="EMBL" id="BTSX01000003">
    <property type="protein sequence ID" value="GMS87267.1"/>
    <property type="molecule type" value="Genomic_DNA"/>
</dbReference>
<evidence type="ECO:0000313" key="2">
    <source>
        <dbReference type="Proteomes" id="UP001432027"/>
    </source>
</evidence>